<dbReference type="NCBIfam" id="NF001311">
    <property type="entry name" value="PRK00258.1-3"/>
    <property type="match status" value="1"/>
</dbReference>
<dbReference type="GO" id="GO:0050661">
    <property type="term" value="F:NADP binding"/>
    <property type="evidence" value="ECO:0007669"/>
    <property type="project" value="TreeGrafter"/>
</dbReference>
<sequence length="288" mass="30186">MRERLAVFGSPIAHSKSPSLHRTAYELLGLDWEYSSRNVSVTDLATTVAGLDNGWRGLSLTMPLKQAAFELADTRDAMATLTGAVNTLRFVGDDGARTSFGYNTDVSGITRALASVGITEAPHVHILGGGATAASAVVAAAELGALSVTVLARNPAKSLPLIDLGKRAGLAVDIRTFDTLDDVPRPELVVSTLPGRTPLPVNYPTQVLSSSALLDVAYDPWPSELAARWTDAGGVVANGLSMLAHQALIQVRIFVSNDPFQPLDREDAVLTAMLASVGLDAHGIPLAA</sequence>
<dbReference type="InterPro" id="IPR046346">
    <property type="entry name" value="Aminoacid_DH-like_N_sf"/>
</dbReference>
<protein>
    <submittedName>
        <fullName evidence="4">Shikimate dehydrogenase</fullName>
    </submittedName>
</protein>
<dbReference type="Gene3D" id="3.40.50.720">
    <property type="entry name" value="NAD(P)-binding Rossmann-like Domain"/>
    <property type="match status" value="1"/>
</dbReference>
<dbReference type="SUPFAM" id="SSF51735">
    <property type="entry name" value="NAD(P)-binding Rossmann-fold domains"/>
    <property type="match status" value="1"/>
</dbReference>
<dbReference type="EMBL" id="QEFB01000001">
    <property type="protein sequence ID" value="PWC08006.1"/>
    <property type="molecule type" value="Genomic_DNA"/>
</dbReference>
<dbReference type="GO" id="GO:0009423">
    <property type="term" value="P:chorismate biosynthetic process"/>
    <property type="evidence" value="ECO:0007669"/>
    <property type="project" value="TreeGrafter"/>
</dbReference>
<dbReference type="Pfam" id="PF08501">
    <property type="entry name" value="Shikimate_dh_N"/>
    <property type="match status" value="1"/>
</dbReference>
<organism evidence="4 5">
    <name type="scientific">Mycetocola zhujimingii</name>
    <dbReference type="NCBI Taxonomy" id="2079792"/>
    <lineage>
        <taxon>Bacteria</taxon>
        <taxon>Bacillati</taxon>
        <taxon>Actinomycetota</taxon>
        <taxon>Actinomycetes</taxon>
        <taxon>Micrococcales</taxon>
        <taxon>Microbacteriaceae</taxon>
        <taxon>Mycetocola</taxon>
    </lineage>
</organism>
<comment type="pathway">
    <text evidence="1">Metabolic intermediate biosynthesis; chorismate biosynthesis; chorismate from D-erythrose 4-phosphate and phosphoenolpyruvate: step 4/7.</text>
</comment>
<dbReference type="GO" id="GO:0009073">
    <property type="term" value="P:aromatic amino acid family biosynthetic process"/>
    <property type="evidence" value="ECO:0007669"/>
    <property type="project" value="UniProtKB-KW"/>
</dbReference>
<evidence type="ECO:0000313" key="4">
    <source>
        <dbReference type="EMBL" id="PWC08006.1"/>
    </source>
</evidence>
<dbReference type="InterPro" id="IPR036291">
    <property type="entry name" value="NAD(P)-bd_dom_sf"/>
</dbReference>
<comment type="caution">
    <text evidence="4">The sequence shown here is derived from an EMBL/GenBank/DDBJ whole genome shotgun (WGS) entry which is preliminary data.</text>
</comment>
<keyword evidence="2" id="KW-0057">Aromatic amino acid biosynthesis</keyword>
<name>A0A2U1TGL4_9MICO</name>
<evidence type="ECO:0000256" key="1">
    <source>
        <dbReference type="ARBA" id="ARBA00004871"/>
    </source>
</evidence>
<dbReference type="GO" id="GO:0019632">
    <property type="term" value="P:shikimate metabolic process"/>
    <property type="evidence" value="ECO:0007669"/>
    <property type="project" value="TreeGrafter"/>
</dbReference>
<evidence type="ECO:0000313" key="5">
    <source>
        <dbReference type="Proteomes" id="UP000244962"/>
    </source>
</evidence>
<keyword evidence="2" id="KW-0028">Amino-acid biosynthesis</keyword>
<dbReference type="Gene3D" id="3.40.50.10860">
    <property type="entry name" value="Leucine Dehydrogenase, chain A, domain 1"/>
    <property type="match status" value="1"/>
</dbReference>
<dbReference type="AlphaFoldDB" id="A0A2U1TGL4"/>
<feature type="domain" description="Shikimate dehydrogenase substrate binding N-terminal" evidence="3">
    <location>
        <begin position="7"/>
        <end position="88"/>
    </location>
</feature>
<dbReference type="InterPro" id="IPR022893">
    <property type="entry name" value="Shikimate_DH_fam"/>
</dbReference>
<evidence type="ECO:0000256" key="2">
    <source>
        <dbReference type="ARBA" id="ARBA00023141"/>
    </source>
</evidence>
<gene>
    <name evidence="4" type="ORF">DF223_01205</name>
</gene>
<evidence type="ECO:0000259" key="3">
    <source>
        <dbReference type="Pfam" id="PF08501"/>
    </source>
</evidence>
<reference evidence="5" key="1">
    <citation type="submission" date="2018-04" db="EMBL/GenBank/DDBJ databases">
        <authorList>
            <person name="Liu S."/>
            <person name="Wang Z."/>
            <person name="Li J."/>
        </authorList>
    </citation>
    <scope>NUCLEOTIDE SEQUENCE [LARGE SCALE GENOMIC DNA]</scope>
    <source>
        <strain evidence="5">622</strain>
    </source>
</reference>
<accession>A0A2U1TGL4</accession>
<dbReference type="PANTHER" id="PTHR21089:SF1">
    <property type="entry name" value="BIFUNCTIONAL 3-DEHYDROQUINATE DEHYDRATASE_SHIKIMATE DEHYDROGENASE, CHLOROPLASTIC"/>
    <property type="match status" value="1"/>
</dbReference>
<dbReference type="InterPro" id="IPR013708">
    <property type="entry name" value="Shikimate_DH-bd_N"/>
</dbReference>
<dbReference type="Proteomes" id="UP000244962">
    <property type="component" value="Unassembled WGS sequence"/>
</dbReference>
<dbReference type="SUPFAM" id="SSF53223">
    <property type="entry name" value="Aminoacid dehydrogenase-like, N-terminal domain"/>
    <property type="match status" value="1"/>
</dbReference>
<proteinExistence type="predicted"/>
<dbReference type="GO" id="GO:0004764">
    <property type="term" value="F:shikimate 3-dehydrogenase (NADP+) activity"/>
    <property type="evidence" value="ECO:0007669"/>
    <property type="project" value="InterPro"/>
</dbReference>
<dbReference type="RefSeq" id="WP_108961910.1">
    <property type="nucleotide sequence ID" value="NZ_QEFB01000001.1"/>
</dbReference>
<dbReference type="PANTHER" id="PTHR21089">
    <property type="entry name" value="SHIKIMATE DEHYDROGENASE"/>
    <property type="match status" value="1"/>
</dbReference>
<keyword evidence="5" id="KW-1185">Reference proteome</keyword>
<dbReference type="GO" id="GO:0005829">
    <property type="term" value="C:cytosol"/>
    <property type="evidence" value="ECO:0007669"/>
    <property type="project" value="TreeGrafter"/>
</dbReference>